<gene>
    <name evidence="1" type="ORF">Vadar_025708</name>
</gene>
<protein>
    <submittedName>
        <fullName evidence="1">Uncharacterized protein</fullName>
    </submittedName>
</protein>
<keyword evidence="2" id="KW-1185">Reference proteome</keyword>
<organism evidence="1 2">
    <name type="scientific">Vaccinium darrowii</name>
    <dbReference type="NCBI Taxonomy" id="229202"/>
    <lineage>
        <taxon>Eukaryota</taxon>
        <taxon>Viridiplantae</taxon>
        <taxon>Streptophyta</taxon>
        <taxon>Embryophyta</taxon>
        <taxon>Tracheophyta</taxon>
        <taxon>Spermatophyta</taxon>
        <taxon>Magnoliopsida</taxon>
        <taxon>eudicotyledons</taxon>
        <taxon>Gunneridae</taxon>
        <taxon>Pentapetalae</taxon>
        <taxon>asterids</taxon>
        <taxon>Ericales</taxon>
        <taxon>Ericaceae</taxon>
        <taxon>Vaccinioideae</taxon>
        <taxon>Vaccinieae</taxon>
        <taxon>Vaccinium</taxon>
    </lineage>
</organism>
<proteinExistence type="predicted"/>
<dbReference type="Proteomes" id="UP000828048">
    <property type="component" value="Chromosome 9"/>
</dbReference>
<evidence type="ECO:0000313" key="2">
    <source>
        <dbReference type="Proteomes" id="UP000828048"/>
    </source>
</evidence>
<name>A0ACB7ZMY4_9ERIC</name>
<reference evidence="1 2" key="1">
    <citation type="journal article" date="2021" name="Hortic Res">
        <title>High-quality reference genome and annotation aids understanding of berry development for evergreen blueberry (Vaccinium darrowii).</title>
        <authorList>
            <person name="Yu J."/>
            <person name="Hulse-Kemp A.M."/>
            <person name="Babiker E."/>
            <person name="Staton M."/>
        </authorList>
    </citation>
    <scope>NUCLEOTIDE SEQUENCE [LARGE SCALE GENOMIC DNA]</scope>
    <source>
        <strain evidence="2">cv. NJ 8807/NJ 8810</strain>
        <tissue evidence="1">Young leaf</tissue>
    </source>
</reference>
<comment type="caution">
    <text evidence="1">The sequence shown here is derived from an EMBL/GenBank/DDBJ whole genome shotgun (WGS) entry which is preliminary data.</text>
</comment>
<sequence>MLLQFGSVPVLIVSSVDPAKEIIKVHDQTGQNCRVARGLDEFLEGLVEERLKLYINGGDEGEENKNFFDILLQIYKDNSARSSIDNDCIKVQILVSLCNLIYLISTAENHPRGMDTTYTFLEWAMSEAKNEIVGDNFEKMQYLKAVIKETLHLHPSAPLLIPHEAREDIRVMGYDIPAGAMVSINAWAIGRDPSTVDEPDEFRLERFLNSPIDFRGRDFQLIPFGVGTRVCPGISFTTVLDELVLANLLRKFNWSLPGGAKEDDFGHDQTQWWNCPPKISSHCCCNSLLMVSVITHCNNICA</sequence>
<evidence type="ECO:0000313" key="1">
    <source>
        <dbReference type="EMBL" id="KAH7866844.1"/>
    </source>
</evidence>
<dbReference type="EMBL" id="CM037159">
    <property type="protein sequence ID" value="KAH7866844.1"/>
    <property type="molecule type" value="Genomic_DNA"/>
</dbReference>
<accession>A0ACB7ZMY4</accession>